<dbReference type="EMBL" id="REGN01000515">
    <property type="protein sequence ID" value="RNA41349.1"/>
    <property type="molecule type" value="Genomic_DNA"/>
</dbReference>
<gene>
    <name evidence="1" type="ORF">BpHYR1_050429</name>
</gene>
<dbReference type="AlphaFoldDB" id="A0A3M7T0C0"/>
<keyword evidence="2" id="KW-1185">Reference proteome</keyword>
<reference evidence="1 2" key="1">
    <citation type="journal article" date="2018" name="Sci. Rep.">
        <title>Genomic signatures of local adaptation to the degree of environmental predictability in rotifers.</title>
        <authorList>
            <person name="Franch-Gras L."/>
            <person name="Hahn C."/>
            <person name="Garcia-Roger E.M."/>
            <person name="Carmona M.J."/>
            <person name="Serra M."/>
            <person name="Gomez A."/>
        </authorList>
    </citation>
    <scope>NUCLEOTIDE SEQUENCE [LARGE SCALE GENOMIC DNA]</scope>
    <source>
        <strain evidence="1">HYR1</strain>
    </source>
</reference>
<sequence>MNSEPRESVLLDSSDNTLEKIQDVPYNMILKESLRKKKEEKPFYMSFIPLLIILKKLIKKLSFNYGEVNGISMIIKKQEDTKSLAQIARKKIKDYFFD</sequence>
<name>A0A3M7T0C0_BRAPC</name>
<comment type="caution">
    <text evidence="1">The sequence shown here is derived from an EMBL/GenBank/DDBJ whole genome shotgun (WGS) entry which is preliminary data.</text>
</comment>
<evidence type="ECO:0000313" key="2">
    <source>
        <dbReference type="Proteomes" id="UP000276133"/>
    </source>
</evidence>
<accession>A0A3M7T0C0</accession>
<evidence type="ECO:0000313" key="1">
    <source>
        <dbReference type="EMBL" id="RNA41349.1"/>
    </source>
</evidence>
<dbReference type="Proteomes" id="UP000276133">
    <property type="component" value="Unassembled WGS sequence"/>
</dbReference>
<organism evidence="1 2">
    <name type="scientific">Brachionus plicatilis</name>
    <name type="common">Marine rotifer</name>
    <name type="synonym">Brachionus muelleri</name>
    <dbReference type="NCBI Taxonomy" id="10195"/>
    <lineage>
        <taxon>Eukaryota</taxon>
        <taxon>Metazoa</taxon>
        <taxon>Spiralia</taxon>
        <taxon>Gnathifera</taxon>
        <taxon>Rotifera</taxon>
        <taxon>Eurotatoria</taxon>
        <taxon>Monogononta</taxon>
        <taxon>Pseudotrocha</taxon>
        <taxon>Ploima</taxon>
        <taxon>Brachionidae</taxon>
        <taxon>Brachionus</taxon>
    </lineage>
</organism>
<proteinExistence type="predicted"/>
<protein>
    <submittedName>
        <fullName evidence="1">Uncharacterized protein</fullName>
    </submittedName>
</protein>